<dbReference type="PANTHER" id="PTHR34351">
    <property type="entry name" value="SLR1927 PROTEIN-RELATED"/>
    <property type="match status" value="1"/>
</dbReference>
<dbReference type="EMBL" id="DXGF01000058">
    <property type="protein sequence ID" value="HIW83315.1"/>
    <property type="molecule type" value="Genomic_DNA"/>
</dbReference>
<dbReference type="Pfam" id="PF01882">
    <property type="entry name" value="DUF58"/>
    <property type="match status" value="1"/>
</dbReference>
<dbReference type="PANTHER" id="PTHR34351:SF1">
    <property type="entry name" value="SLR1927 PROTEIN"/>
    <property type="match status" value="1"/>
</dbReference>
<dbReference type="Proteomes" id="UP000824263">
    <property type="component" value="Unassembled WGS sequence"/>
</dbReference>
<evidence type="ECO:0000313" key="4">
    <source>
        <dbReference type="EMBL" id="HIW83315.1"/>
    </source>
</evidence>
<feature type="region of interest" description="Disordered" evidence="1">
    <location>
        <begin position="301"/>
        <end position="321"/>
    </location>
</feature>
<protein>
    <submittedName>
        <fullName evidence="4">DUF58 domain-containing protein</fullName>
    </submittedName>
</protein>
<evidence type="ECO:0000259" key="3">
    <source>
        <dbReference type="Pfam" id="PF01882"/>
    </source>
</evidence>
<dbReference type="AlphaFoldDB" id="A0A9D1R9G2"/>
<evidence type="ECO:0000256" key="1">
    <source>
        <dbReference type="SAM" id="MobiDB-lite"/>
    </source>
</evidence>
<accession>A0A9D1R9G2</accession>
<dbReference type="InterPro" id="IPR002881">
    <property type="entry name" value="DUF58"/>
</dbReference>
<gene>
    <name evidence="4" type="ORF">H9873_03215</name>
</gene>
<evidence type="ECO:0000313" key="5">
    <source>
        <dbReference type="Proteomes" id="UP000824263"/>
    </source>
</evidence>
<name>A0A9D1R9G2_9FIRM</name>
<evidence type="ECO:0000256" key="2">
    <source>
        <dbReference type="SAM" id="Phobius"/>
    </source>
</evidence>
<reference evidence="4" key="2">
    <citation type="submission" date="2021-04" db="EMBL/GenBank/DDBJ databases">
        <authorList>
            <person name="Gilroy R."/>
        </authorList>
    </citation>
    <scope>NUCLEOTIDE SEQUENCE</scope>
    <source>
        <strain evidence="4">ChiSxjej1B13-11762</strain>
    </source>
</reference>
<feature type="domain" description="DUF58" evidence="3">
    <location>
        <begin position="194"/>
        <end position="237"/>
    </location>
</feature>
<reference evidence="4" key="1">
    <citation type="journal article" date="2021" name="PeerJ">
        <title>Extensive microbial diversity within the chicken gut microbiome revealed by metagenomics and culture.</title>
        <authorList>
            <person name="Gilroy R."/>
            <person name="Ravi A."/>
            <person name="Getino M."/>
            <person name="Pursley I."/>
            <person name="Horton D.L."/>
            <person name="Alikhan N.F."/>
            <person name="Baker D."/>
            <person name="Gharbi K."/>
            <person name="Hall N."/>
            <person name="Watson M."/>
            <person name="Adriaenssens E.M."/>
            <person name="Foster-Nyarko E."/>
            <person name="Jarju S."/>
            <person name="Secka A."/>
            <person name="Antonio M."/>
            <person name="Oren A."/>
            <person name="Chaudhuri R.R."/>
            <person name="La Ragione R."/>
            <person name="Hildebrand F."/>
            <person name="Pallen M.J."/>
        </authorList>
    </citation>
    <scope>NUCLEOTIDE SEQUENCE</scope>
    <source>
        <strain evidence="4">ChiSxjej1B13-11762</strain>
    </source>
</reference>
<sequence>MKKFAFLALVFFFFYAAGMYESQALLVVSLTQALLMVLMLMLSIYFKQSLEVTFSEKTVFAVKEEPFIWNIRVRNRGRLPVSKFLLKVWIEQKDSSLREKRKIYGNGDCGEHQLPFQETLFHCGIVIFHGAQLKVYDYLSLFVRKRSLEEEMELIVFPEDLEMLIEIRFRAGDPESSRQEALPHPGNAQEEIRQIREYREGDPTRHIHWNQTARSGQLWVKEYEEEQKLCFSLFLDLGIRESDSLEELDGFYTLLYALTGSLLKKGSLVRVCWMEGKAPAYMELSDQSQRRTLLLRLYQDQSQEERPEGKASPPEPGPGAMRLTRRLEWFVEERLIFRFSAERAEEEIEGQVFQIEI</sequence>
<organism evidence="4 5">
    <name type="scientific">Candidatus Dorea gallistercoris</name>
    <dbReference type="NCBI Taxonomy" id="2838542"/>
    <lineage>
        <taxon>Bacteria</taxon>
        <taxon>Bacillati</taxon>
        <taxon>Bacillota</taxon>
        <taxon>Clostridia</taxon>
        <taxon>Lachnospirales</taxon>
        <taxon>Lachnospiraceae</taxon>
        <taxon>Dorea</taxon>
    </lineage>
</organism>
<comment type="caution">
    <text evidence="4">The sequence shown here is derived from an EMBL/GenBank/DDBJ whole genome shotgun (WGS) entry which is preliminary data.</text>
</comment>
<feature type="transmembrane region" description="Helical" evidence="2">
    <location>
        <begin position="26"/>
        <end position="46"/>
    </location>
</feature>
<keyword evidence="2" id="KW-0472">Membrane</keyword>
<keyword evidence="2" id="KW-0812">Transmembrane</keyword>
<proteinExistence type="predicted"/>
<keyword evidence="2" id="KW-1133">Transmembrane helix</keyword>